<evidence type="ECO:0000256" key="1">
    <source>
        <dbReference type="SAM" id="Phobius"/>
    </source>
</evidence>
<dbReference type="AlphaFoldDB" id="A0AAN6T4Y5"/>
<reference evidence="2" key="1">
    <citation type="journal article" date="2023" name="Mol. Phylogenet. Evol.">
        <title>Genome-scale phylogeny and comparative genomics of the fungal order Sordariales.</title>
        <authorList>
            <person name="Hensen N."/>
            <person name="Bonometti L."/>
            <person name="Westerberg I."/>
            <person name="Brannstrom I.O."/>
            <person name="Guillou S."/>
            <person name="Cros-Aarteil S."/>
            <person name="Calhoun S."/>
            <person name="Haridas S."/>
            <person name="Kuo A."/>
            <person name="Mondo S."/>
            <person name="Pangilinan J."/>
            <person name="Riley R."/>
            <person name="LaButti K."/>
            <person name="Andreopoulos B."/>
            <person name="Lipzen A."/>
            <person name="Chen C."/>
            <person name="Yan M."/>
            <person name="Daum C."/>
            <person name="Ng V."/>
            <person name="Clum A."/>
            <person name="Steindorff A."/>
            <person name="Ohm R.A."/>
            <person name="Martin F."/>
            <person name="Silar P."/>
            <person name="Natvig D.O."/>
            <person name="Lalanne C."/>
            <person name="Gautier V."/>
            <person name="Ament-Velasquez S.L."/>
            <person name="Kruys A."/>
            <person name="Hutchinson M.I."/>
            <person name="Powell A.J."/>
            <person name="Barry K."/>
            <person name="Miller A.N."/>
            <person name="Grigoriev I.V."/>
            <person name="Debuchy R."/>
            <person name="Gladieux P."/>
            <person name="Hiltunen Thoren M."/>
            <person name="Johannesson H."/>
        </authorList>
    </citation>
    <scope>NUCLEOTIDE SEQUENCE</scope>
    <source>
        <strain evidence="2">CBS 757.83</strain>
    </source>
</reference>
<organism evidence="2 3">
    <name type="scientific">Parathielavia hyrcaniae</name>
    <dbReference type="NCBI Taxonomy" id="113614"/>
    <lineage>
        <taxon>Eukaryota</taxon>
        <taxon>Fungi</taxon>
        <taxon>Dikarya</taxon>
        <taxon>Ascomycota</taxon>
        <taxon>Pezizomycotina</taxon>
        <taxon>Sordariomycetes</taxon>
        <taxon>Sordariomycetidae</taxon>
        <taxon>Sordariales</taxon>
        <taxon>Chaetomiaceae</taxon>
        <taxon>Parathielavia</taxon>
    </lineage>
</organism>
<evidence type="ECO:0000313" key="2">
    <source>
        <dbReference type="EMBL" id="KAK4104202.1"/>
    </source>
</evidence>
<comment type="caution">
    <text evidence="2">The sequence shown here is derived from an EMBL/GenBank/DDBJ whole genome shotgun (WGS) entry which is preliminary data.</text>
</comment>
<sequence>MVRGTSRAGPGTQHYSAMRQHQAALFWGDFAICQLLTASATNGPGPSASESRICGDGTELPSEAALHRAMWPGKTDPQRPTGASTPASWRRQQMCHACIVQNVWFGVACCPPLLIYIYRSSRLS</sequence>
<accession>A0AAN6T4Y5</accession>
<proteinExistence type="predicted"/>
<keyword evidence="1" id="KW-0472">Membrane</keyword>
<keyword evidence="1" id="KW-1133">Transmembrane helix</keyword>
<name>A0AAN6T4Y5_9PEZI</name>
<evidence type="ECO:0000313" key="3">
    <source>
        <dbReference type="Proteomes" id="UP001305647"/>
    </source>
</evidence>
<keyword evidence="3" id="KW-1185">Reference proteome</keyword>
<reference evidence="2" key="2">
    <citation type="submission" date="2023-05" db="EMBL/GenBank/DDBJ databases">
        <authorList>
            <consortium name="Lawrence Berkeley National Laboratory"/>
            <person name="Steindorff A."/>
            <person name="Hensen N."/>
            <person name="Bonometti L."/>
            <person name="Westerberg I."/>
            <person name="Brannstrom I.O."/>
            <person name="Guillou S."/>
            <person name="Cros-Aarteil S."/>
            <person name="Calhoun S."/>
            <person name="Haridas S."/>
            <person name="Kuo A."/>
            <person name="Mondo S."/>
            <person name="Pangilinan J."/>
            <person name="Riley R."/>
            <person name="Labutti K."/>
            <person name="Andreopoulos B."/>
            <person name="Lipzen A."/>
            <person name="Chen C."/>
            <person name="Yanf M."/>
            <person name="Daum C."/>
            <person name="Ng V."/>
            <person name="Clum A."/>
            <person name="Ohm R."/>
            <person name="Martin F."/>
            <person name="Silar P."/>
            <person name="Natvig D."/>
            <person name="Lalanne C."/>
            <person name="Gautier V."/>
            <person name="Ament-Velasquez S.L."/>
            <person name="Kruys A."/>
            <person name="Hutchinson M.I."/>
            <person name="Powell A.J."/>
            <person name="Barry K."/>
            <person name="Miller A.N."/>
            <person name="Grigoriev I.V."/>
            <person name="Debuchy R."/>
            <person name="Gladieux P."/>
            <person name="Thoren M.H."/>
            <person name="Johannesson H."/>
        </authorList>
    </citation>
    <scope>NUCLEOTIDE SEQUENCE</scope>
    <source>
        <strain evidence="2">CBS 757.83</strain>
    </source>
</reference>
<gene>
    <name evidence="2" type="ORF">N658DRAFT_246834</name>
</gene>
<protein>
    <submittedName>
        <fullName evidence="2">Uncharacterized protein</fullName>
    </submittedName>
</protein>
<dbReference type="EMBL" id="MU863627">
    <property type="protein sequence ID" value="KAK4104202.1"/>
    <property type="molecule type" value="Genomic_DNA"/>
</dbReference>
<keyword evidence="1" id="KW-0812">Transmembrane</keyword>
<dbReference type="Proteomes" id="UP001305647">
    <property type="component" value="Unassembled WGS sequence"/>
</dbReference>
<feature type="transmembrane region" description="Helical" evidence="1">
    <location>
        <begin position="99"/>
        <end position="118"/>
    </location>
</feature>